<reference evidence="1 2" key="1">
    <citation type="submission" date="2020-02" db="EMBL/GenBank/DDBJ databases">
        <title>Draft genome sequence of Haematococcus lacustris strain NIES-144.</title>
        <authorList>
            <person name="Morimoto D."/>
            <person name="Nakagawa S."/>
            <person name="Yoshida T."/>
            <person name="Sawayama S."/>
        </authorList>
    </citation>
    <scope>NUCLEOTIDE SEQUENCE [LARGE SCALE GENOMIC DNA]</scope>
    <source>
        <strain evidence="1 2">NIES-144</strain>
    </source>
</reference>
<evidence type="ECO:0000313" key="1">
    <source>
        <dbReference type="EMBL" id="GFH15893.1"/>
    </source>
</evidence>
<keyword evidence="2" id="KW-1185">Reference proteome</keyword>
<dbReference type="EMBL" id="BLLF01000916">
    <property type="protein sequence ID" value="GFH15893.1"/>
    <property type="molecule type" value="Genomic_DNA"/>
</dbReference>
<dbReference type="AlphaFoldDB" id="A0A699Z020"/>
<sequence>MVCAAAGAGHKFELRIVVYRDGDVLKAYPSIAKVAREAFDPDNPDKSSLINNISTSAKETSQAGSEFMLPLACERTLQLLGIKLSDLADLCSASTAFIRYVVDQTQDCPEKLGLPKQAFGLV</sequence>
<comment type="caution">
    <text evidence="1">The sequence shown here is derived from an EMBL/GenBank/DDBJ whole genome shotgun (WGS) entry which is preliminary data.</text>
</comment>
<gene>
    <name evidence="1" type="ORF">HaLaN_12214</name>
</gene>
<name>A0A699Z020_HAELA</name>
<organism evidence="1 2">
    <name type="scientific">Haematococcus lacustris</name>
    <name type="common">Green alga</name>
    <name type="synonym">Haematococcus pluvialis</name>
    <dbReference type="NCBI Taxonomy" id="44745"/>
    <lineage>
        <taxon>Eukaryota</taxon>
        <taxon>Viridiplantae</taxon>
        <taxon>Chlorophyta</taxon>
        <taxon>core chlorophytes</taxon>
        <taxon>Chlorophyceae</taxon>
        <taxon>CS clade</taxon>
        <taxon>Chlamydomonadales</taxon>
        <taxon>Haematococcaceae</taxon>
        <taxon>Haematococcus</taxon>
    </lineage>
</organism>
<evidence type="ECO:0000313" key="2">
    <source>
        <dbReference type="Proteomes" id="UP000485058"/>
    </source>
</evidence>
<protein>
    <submittedName>
        <fullName evidence="1">Uncharacterized protein</fullName>
    </submittedName>
</protein>
<proteinExistence type="predicted"/>
<accession>A0A699Z020</accession>
<dbReference type="Proteomes" id="UP000485058">
    <property type="component" value="Unassembled WGS sequence"/>
</dbReference>